<dbReference type="Gene3D" id="1.10.10.10">
    <property type="entry name" value="Winged helix-like DNA-binding domain superfamily/Winged helix DNA-binding domain"/>
    <property type="match status" value="1"/>
</dbReference>
<name>A0A9P1JWD4_9PROT</name>
<dbReference type="SUPFAM" id="SSF51206">
    <property type="entry name" value="cAMP-binding domain-like"/>
    <property type="match status" value="1"/>
</dbReference>
<keyword evidence="3" id="KW-0804">Transcription</keyword>
<dbReference type="GO" id="GO:0005829">
    <property type="term" value="C:cytosol"/>
    <property type="evidence" value="ECO:0007669"/>
    <property type="project" value="TreeGrafter"/>
</dbReference>
<dbReference type="KEGG" id="abs:AZOBR_p1140053"/>
<protein>
    <recommendedName>
        <fullName evidence="4">HTH crp-type domain-containing protein</fullName>
    </recommendedName>
</protein>
<proteinExistence type="predicted"/>
<dbReference type="EMBL" id="HE577328">
    <property type="protein sequence ID" value="CCD01038.1"/>
    <property type="molecule type" value="Genomic_DNA"/>
</dbReference>
<dbReference type="InterPro" id="IPR012318">
    <property type="entry name" value="HTH_CRP"/>
</dbReference>
<sequence length="235" mass="25415">MAQPAQSAVRNRLLSALSPEDFGLLGPHLDAVDLPFKQVLIAPDEPIEHVYFPDSGLGSFLALFEGGGSLEVGMMGWDGMIGVPVLLGTDAVSQECLMQMPGKGWRIGTSAFRDATDRSPTLRKSLLRYVAAFFAQVAQTAACNGAHRIDERLARWLLMAHDRCDGDRLPLTQEFLSTMLGVRRAGVTVAAGTLQRAGIINYVSGDITILNRPALEVASCECYGIVKRQFQGLLP</sequence>
<organism evidence="5 6">
    <name type="scientific">Azospirillum baldaniorum</name>
    <dbReference type="NCBI Taxonomy" id="1064539"/>
    <lineage>
        <taxon>Bacteria</taxon>
        <taxon>Pseudomonadati</taxon>
        <taxon>Pseudomonadota</taxon>
        <taxon>Alphaproteobacteria</taxon>
        <taxon>Rhodospirillales</taxon>
        <taxon>Azospirillaceae</taxon>
        <taxon>Azospirillum</taxon>
    </lineage>
</organism>
<dbReference type="InterPro" id="IPR018490">
    <property type="entry name" value="cNMP-bd_dom_sf"/>
</dbReference>
<dbReference type="Proteomes" id="UP000007319">
    <property type="component" value="Plasmid AZOBR_p1"/>
</dbReference>
<dbReference type="InterPro" id="IPR036388">
    <property type="entry name" value="WH-like_DNA-bd_sf"/>
</dbReference>
<evidence type="ECO:0000259" key="4">
    <source>
        <dbReference type="Pfam" id="PF13545"/>
    </source>
</evidence>
<gene>
    <name evidence="5" type="ORF">AZOBR_p1140053</name>
</gene>
<geneLocation type="plasmid" evidence="5 6">
    <name>AZOBR_p1</name>
</geneLocation>
<dbReference type="AlphaFoldDB" id="A0A9P1JWD4"/>
<keyword evidence="1" id="KW-0805">Transcription regulation</keyword>
<dbReference type="PANTHER" id="PTHR24567:SF74">
    <property type="entry name" value="HTH-TYPE TRANSCRIPTIONAL REGULATOR ARCR"/>
    <property type="match status" value="1"/>
</dbReference>
<feature type="domain" description="HTH crp-type" evidence="4">
    <location>
        <begin position="151"/>
        <end position="216"/>
    </location>
</feature>
<dbReference type="Pfam" id="PF13545">
    <property type="entry name" value="HTH_Crp_2"/>
    <property type="match status" value="1"/>
</dbReference>
<evidence type="ECO:0000256" key="3">
    <source>
        <dbReference type="ARBA" id="ARBA00023163"/>
    </source>
</evidence>
<reference evidence="5 6" key="1">
    <citation type="journal article" date="2011" name="PLoS Genet.">
        <title>Azospirillum genomes reveal transition of bacteria from aquatic to terrestrial environments.</title>
        <authorList>
            <person name="Wisniewski-Dye F."/>
            <person name="Borziak K."/>
            <person name="Khalsa-Moyers G."/>
            <person name="Alexandre G."/>
            <person name="Sukharnikov L.O."/>
            <person name="Wuichet K."/>
            <person name="Hurst G.B."/>
            <person name="McDonald W.H."/>
            <person name="Robertson J.S."/>
            <person name="Barbe V."/>
            <person name="Calteau A."/>
            <person name="Rouy Z."/>
            <person name="Mangenot S."/>
            <person name="Prigent-Combaret C."/>
            <person name="Normand P."/>
            <person name="Boyer M."/>
            <person name="Siguier P."/>
            <person name="Dessaux Y."/>
            <person name="Elmerich C."/>
            <person name="Condemine G."/>
            <person name="Krishnen G."/>
            <person name="Kennedy I."/>
            <person name="Paterson A.H."/>
            <person name="Gonzalez V."/>
            <person name="Mavingui P."/>
            <person name="Zhulin I.B."/>
        </authorList>
    </citation>
    <scope>NUCLEOTIDE SEQUENCE [LARGE SCALE GENOMIC DNA]</scope>
    <source>
        <strain evidence="5 6">Sp245</strain>
    </source>
</reference>
<dbReference type="Gene3D" id="2.60.120.10">
    <property type="entry name" value="Jelly Rolls"/>
    <property type="match status" value="1"/>
</dbReference>
<dbReference type="InterPro" id="IPR050397">
    <property type="entry name" value="Env_Response_Regulators"/>
</dbReference>
<dbReference type="RefSeq" id="WP_014198486.1">
    <property type="nucleotide sequence ID" value="NC_016594.1"/>
</dbReference>
<evidence type="ECO:0000313" key="5">
    <source>
        <dbReference type="EMBL" id="CCD01038.1"/>
    </source>
</evidence>
<dbReference type="InterPro" id="IPR014710">
    <property type="entry name" value="RmlC-like_jellyroll"/>
</dbReference>
<dbReference type="GO" id="GO:0003677">
    <property type="term" value="F:DNA binding"/>
    <property type="evidence" value="ECO:0007669"/>
    <property type="project" value="UniProtKB-KW"/>
</dbReference>
<evidence type="ECO:0000256" key="1">
    <source>
        <dbReference type="ARBA" id="ARBA00023015"/>
    </source>
</evidence>
<evidence type="ECO:0000256" key="2">
    <source>
        <dbReference type="ARBA" id="ARBA00023125"/>
    </source>
</evidence>
<keyword evidence="2" id="KW-0238">DNA-binding</keyword>
<keyword evidence="6" id="KW-1185">Reference proteome</keyword>
<evidence type="ECO:0000313" key="6">
    <source>
        <dbReference type="Proteomes" id="UP000007319"/>
    </source>
</evidence>
<dbReference type="GO" id="GO:0003700">
    <property type="term" value="F:DNA-binding transcription factor activity"/>
    <property type="evidence" value="ECO:0007669"/>
    <property type="project" value="TreeGrafter"/>
</dbReference>
<dbReference type="SUPFAM" id="SSF46785">
    <property type="entry name" value="Winged helix' DNA-binding domain"/>
    <property type="match status" value="1"/>
</dbReference>
<dbReference type="PANTHER" id="PTHR24567">
    <property type="entry name" value="CRP FAMILY TRANSCRIPTIONAL REGULATORY PROTEIN"/>
    <property type="match status" value="1"/>
</dbReference>
<accession>A0A9P1JWD4</accession>
<dbReference type="InterPro" id="IPR036390">
    <property type="entry name" value="WH_DNA-bd_sf"/>
</dbReference>
<keyword evidence="5" id="KW-0614">Plasmid</keyword>